<evidence type="ECO:0000256" key="6">
    <source>
        <dbReference type="ARBA" id="ARBA00022801"/>
    </source>
</evidence>
<keyword evidence="13" id="KW-1185">Reference proteome</keyword>
<evidence type="ECO:0000256" key="8">
    <source>
        <dbReference type="ARBA" id="ARBA00023049"/>
    </source>
</evidence>
<organism evidence="12 13">
    <name type="scientific">Conoideocrella luteorostrata</name>
    <dbReference type="NCBI Taxonomy" id="1105319"/>
    <lineage>
        <taxon>Eukaryota</taxon>
        <taxon>Fungi</taxon>
        <taxon>Dikarya</taxon>
        <taxon>Ascomycota</taxon>
        <taxon>Pezizomycotina</taxon>
        <taxon>Sordariomycetes</taxon>
        <taxon>Hypocreomycetidae</taxon>
        <taxon>Hypocreales</taxon>
        <taxon>Clavicipitaceae</taxon>
        <taxon>Conoideocrella</taxon>
    </lineage>
</organism>
<keyword evidence="9" id="KW-1015">Disulfide bond</keyword>
<evidence type="ECO:0000256" key="10">
    <source>
        <dbReference type="SAM" id="SignalP"/>
    </source>
</evidence>
<evidence type="ECO:0000313" key="13">
    <source>
        <dbReference type="Proteomes" id="UP001251528"/>
    </source>
</evidence>
<keyword evidence="4" id="KW-0479">Metal-binding</keyword>
<evidence type="ECO:0000256" key="9">
    <source>
        <dbReference type="ARBA" id="ARBA00023157"/>
    </source>
</evidence>
<keyword evidence="8" id="KW-0482">Metalloprotease</keyword>
<name>A0AAJ0FR92_9HYPO</name>
<evidence type="ECO:0000256" key="4">
    <source>
        <dbReference type="ARBA" id="ARBA00022723"/>
    </source>
</evidence>
<dbReference type="Gene3D" id="3.40.390.10">
    <property type="entry name" value="Collagenase (Catalytic Domain)"/>
    <property type="match status" value="1"/>
</dbReference>
<dbReference type="Proteomes" id="UP001251528">
    <property type="component" value="Unassembled WGS sequence"/>
</dbReference>
<dbReference type="GO" id="GO:0008237">
    <property type="term" value="F:metallopeptidase activity"/>
    <property type="evidence" value="ECO:0007669"/>
    <property type="project" value="UniProtKB-KW"/>
</dbReference>
<dbReference type="PANTHER" id="PTHR47466">
    <property type="match status" value="1"/>
</dbReference>
<reference evidence="12" key="1">
    <citation type="submission" date="2023-06" db="EMBL/GenBank/DDBJ databases">
        <title>Conoideocrella luteorostrata (Hypocreales: Clavicipitaceae), a potential biocontrol fungus for elongate hemlock scale in United States Christmas tree production areas.</title>
        <authorList>
            <person name="Barrett H."/>
            <person name="Lovett B."/>
            <person name="Macias A.M."/>
            <person name="Stajich J.E."/>
            <person name="Kasson M.T."/>
        </authorList>
    </citation>
    <scope>NUCLEOTIDE SEQUENCE</scope>
    <source>
        <strain evidence="12">ARSEF 14590</strain>
    </source>
</reference>
<dbReference type="SUPFAM" id="SSF55486">
    <property type="entry name" value="Metalloproteases ('zincins'), catalytic domain"/>
    <property type="match status" value="1"/>
</dbReference>
<comment type="caution">
    <text evidence="12">The sequence shown here is derived from an EMBL/GenBank/DDBJ whole genome shotgun (WGS) entry which is preliminary data.</text>
</comment>
<dbReference type="EMBL" id="JASWJB010000201">
    <property type="protein sequence ID" value="KAK2593667.1"/>
    <property type="molecule type" value="Genomic_DNA"/>
</dbReference>
<dbReference type="AlphaFoldDB" id="A0AAJ0FR92"/>
<evidence type="ECO:0000256" key="7">
    <source>
        <dbReference type="ARBA" id="ARBA00022833"/>
    </source>
</evidence>
<evidence type="ECO:0000259" key="11">
    <source>
        <dbReference type="Pfam" id="PF05572"/>
    </source>
</evidence>
<evidence type="ECO:0000256" key="3">
    <source>
        <dbReference type="ARBA" id="ARBA00022670"/>
    </source>
</evidence>
<dbReference type="InterPro" id="IPR008754">
    <property type="entry name" value="Peptidase_M43"/>
</dbReference>
<accession>A0AAJ0FR92</accession>
<protein>
    <recommendedName>
        <fullName evidence="11">Peptidase M43 pregnancy-associated plasma-A domain-containing protein</fullName>
    </recommendedName>
</protein>
<evidence type="ECO:0000256" key="1">
    <source>
        <dbReference type="ARBA" id="ARBA00003174"/>
    </source>
</evidence>
<keyword evidence="3" id="KW-0645">Protease</keyword>
<feature type="signal peptide" evidence="10">
    <location>
        <begin position="1"/>
        <end position="18"/>
    </location>
</feature>
<comment type="similarity">
    <text evidence="2">Belongs to the peptidase M43B family.</text>
</comment>
<sequence length="289" mass="32777">MLPYLFITSLVLTSSITATVTPPTNASILAEEPVEMSQPSQELVRIHEELNAEEKLVKRYSHTQWTPINVDVYLHVITKTDDTQERISDENLNQILQVLNDAFRPASISFQLKDKSRVVNADWAVGKNKIEMQRKLRKGDKSALNIYCLEKIRSNSRSALGRATFPDFMQQKDGLIKDGVLVNLRTLPGGSLRGKDSGKVCVHEVGHWFGLFHTFQGGCRGSGDGIDDTPAEKRPSRSCTPRNTCWFKSGMDPINNYMDYSPDRCRTKFTAGQYRRIRPLWKKFRAPSL</sequence>
<proteinExistence type="inferred from homology"/>
<feature type="domain" description="Peptidase M43 pregnancy-associated plasma-A" evidence="11">
    <location>
        <begin position="143"/>
        <end position="278"/>
    </location>
</feature>
<evidence type="ECO:0000256" key="2">
    <source>
        <dbReference type="ARBA" id="ARBA00008721"/>
    </source>
</evidence>
<gene>
    <name evidence="12" type="ORF">QQS21_008636</name>
</gene>
<dbReference type="GO" id="GO:0006508">
    <property type="term" value="P:proteolysis"/>
    <property type="evidence" value="ECO:0007669"/>
    <property type="project" value="UniProtKB-KW"/>
</dbReference>
<comment type="function">
    <text evidence="1">Secreted metalloproteinase that allows assimilation of proteinaceous substrates.</text>
</comment>
<dbReference type="InterPro" id="IPR024079">
    <property type="entry name" value="MetalloPept_cat_dom_sf"/>
</dbReference>
<dbReference type="GO" id="GO:0046872">
    <property type="term" value="F:metal ion binding"/>
    <property type="evidence" value="ECO:0007669"/>
    <property type="project" value="UniProtKB-KW"/>
</dbReference>
<keyword evidence="6" id="KW-0378">Hydrolase</keyword>
<keyword evidence="5 10" id="KW-0732">Signal</keyword>
<feature type="chain" id="PRO_5042567394" description="Peptidase M43 pregnancy-associated plasma-A domain-containing protein" evidence="10">
    <location>
        <begin position="19"/>
        <end position="289"/>
    </location>
</feature>
<keyword evidence="7" id="KW-0862">Zinc</keyword>
<dbReference type="CDD" id="cd04275">
    <property type="entry name" value="ZnMc_pappalysin_like"/>
    <property type="match status" value="1"/>
</dbReference>
<evidence type="ECO:0000256" key="5">
    <source>
        <dbReference type="ARBA" id="ARBA00022729"/>
    </source>
</evidence>
<dbReference type="PANTHER" id="PTHR47466:SF1">
    <property type="entry name" value="METALLOPROTEASE MEP1 (AFU_ORTHOLOGUE AFUA_1G07730)-RELATED"/>
    <property type="match status" value="1"/>
</dbReference>
<dbReference type="Pfam" id="PF05572">
    <property type="entry name" value="Peptidase_M43"/>
    <property type="match status" value="1"/>
</dbReference>
<evidence type="ECO:0000313" key="12">
    <source>
        <dbReference type="EMBL" id="KAK2593667.1"/>
    </source>
</evidence>